<dbReference type="GO" id="GO:0004615">
    <property type="term" value="F:phosphomannomutase activity"/>
    <property type="evidence" value="ECO:0007669"/>
    <property type="project" value="UniProtKB-EC"/>
</dbReference>
<comment type="function">
    <text evidence="1">Involved in the synthesis of the GDP-mannose and dolichol-phosphate-mannose required for a number of critical mannosyl transfer reactions.</text>
</comment>
<organism evidence="2 3">
    <name type="scientific">Naja naja</name>
    <name type="common">Indian cobra</name>
    <dbReference type="NCBI Taxonomy" id="35670"/>
    <lineage>
        <taxon>Eukaryota</taxon>
        <taxon>Metazoa</taxon>
        <taxon>Chordata</taxon>
        <taxon>Craniata</taxon>
        <taxon>Vertebrata</taxon>
        <taxon>Euteleostomi</taxon>
        <taxon>Lepidosauria</taxon>
        <taxon>Squamata</taxon>
        <taxon>Bifurcata</taxon>
        <taxon>Unidentata</taxon>
        <taxon>Episquamata</taxon>
        <taxon>Toxicofera</taxon>
        <taxon>Serpentes</taxon>
        <taxon>Colubroidea</taxon>
        <taxon>Elapidae</taxon>
        <taxon>Elapinae</taxon>
        <taxon>Naja</taxon>
    </lineage>
</organism>
<dbReference type="GO" id="GO:0009298">
    <property type="term" value="P:GDP-mannose biosynthetic process"/>
    <property type="evidence" value="ECO:0007669"/>
    <property type="project" value="UniProtKB-UniPathway"/>
</dbReference>
<reference evidence="2" key="2">
    <citation type="submission" date="2025-09" db="UniProtKB">
        <authorList>
            <consortium name="Ensembl"/>
        </authorList>
    </citation>
    <scope>IDENTIFICATION</scope>
</reference>
<dbReference type="Proteomes" id="UP000694559">
    <property type="component" value="Unplaced"/>
</dbReference>
<keyword evidence="1" id="KW-0413">Isomerase</keyword>
<dbReference type="EC" id="5.4.2.8" evidence="1"/>
<accession>A0A8C7E5J8</accession>
<keyword evidence="3" id="KW-1185">Reference proteome</keyword>
<name>A0A8C7E5J8_NAJNA</name>
<dbReference type="Pfam" id="PF03332">
    <property type="entry name" value="PMM"/>
    <property type="match status" value="1"/>
</dbReference>
<dbReference type="GO" id="GO:0006013">
    <property type="term" value="P:mannose metabolic process"/>
    <property type="evidence" value="ECO:0007669"/>
    <property type="project" value="TreeGrafter"/>
</dbReference>
<dbReference type="PANTHER" id="PTHR10466">
    <property type="entry name" value="PHOSPHOMANNOMUTASE"/>
    <property type="match status" value="1"/>
</dbReference>
<dbReference type="InterPro" id="IPR005002">
    <property type="entry name" value="PMM"/>
</dbReference>
<evidence type="ECO:0000313" key="2">
    <source>
        <dbReference type="Ensembl" id="ENSNNAP00000025444.1"/>
    </source>
</evidence>
<dbReference type="GeneTree" id="ENSGT01010000228880"/>
<sequence length="67" mass="7696">KSYTYPDICCFSRCAFVVWSDWIKITSEMADFLQALRQKMKVGVVGSSDFKKIQEQLGEDGKKKVKV</sequence>
<comment type="subcellular location">
    <subcellularLocation>
        <location evidence="1">Cytoplasm</location>
    </subcellularLocation>
</comment>
<evidence type="ECO:0000313" key="3">
    <source>
        <dbReference type="Proteomes" id="UP000694559"/>
    </source>
</evidence>
<keyword evidence="1" id="KW-0963">Cytoplasm</keyword>
<comment type="similarity">
    <text evidence="1">Belongs to the eukaryotic PMM family.</text>
</comment>
<comment type="catalytic activity">
    <reaction evidence="1">
        <text>alpha-D-mannose 1-phosphate = D-mannose 6-phosphate</text>
        <dbReference type="Rhea" id="RHEA:11140"/>
        <dbReference type="ChEBI" id="CHEBI:58409"/>
        <dbReference type="ChEBI" id="CHEBI:58735"/>
        <dbReference type="EC" id="5.4.2.8"/>
    </reaction>
</comment>
<dbReference type="PANTHER" id="PTHR10466:SF2">
    <property type="entry name" value="PHOSPHOMANNOMUTASE 2"/>
    <property type="match status" value="1"/>
</dbReference>
<comment type="subunit">
    <text evidence="1">Homodimer.</text>
</comment>
<dbReference type="GO" id="GO:0006487">
    <property type="term" value="P:protein N-linked glycosylation"/>
    <property type="evidence" value="ECO:0007669"/>
    <property type="project" value="TreeGrafter"/>
</dbReference>
<proteinExistence type="inferred from homology"/>
<dbReference type="Gene3D" id="3.40.50.1000">
    <property type="entry name" value="HAD superfamily/HAD-like"/>
    <property type="match status" value="1"/>
</dbReference>
<dbReference type="UniPathway" id="UPA00126">
    <property type="reaction ID" value="UER00424"/>
</dbReference>
<reference evidence="2" key="1">
    <citation type="submission" date="2025-08" db="UniProtKB">
        <authorList>
            <consortium name="Ensembl"/>
        </authorList>
    </citation>
    <scope>IDENTIFICATION</scope>
</reference>
<dbReference type="Ensembl" id="ENSNNAT00000026677.1">
    <property type="protein sequence ID" value="ENSNNAP00000025444.1"/>
    <property type="gene ID" value="ENSNNAG00000016627.1"/>
</dbReference>
<evidence type="ECO:0000256" key="1">
    <source>
        <dbReference type="RuleBase" id="RU361118"/>
    </source>
</evidence>
<dbReference type="GO" id="GO:0005829">
    <property type="term" value="C:cytosol"/>
    <property type="evidence" value="ECO:0007669"/>
    <property type="project" value="TreeGrafter"/>
</dbReference>
<comment type="pathway">
    <text evidence="1">Nucleotide-sugar biosynthesis; GDP-alpha-D-mannose biosynthesis; alpha-D-mannose 1-phosphate from D-fructose 6-phosphate: step 2/2.</text>
</comment>
<dbReference type="OMA" id="TWETNTR"/>
<protein>
    <recommendedName>
        <fullName evidence="1">Phosphomannomutase</fullName>
        <ecNumber evidence="1">5.4.2.8</ecNumber>
    </recommendedName>
</protein>
<dbReference type="InterPro" id="IPR023214">
    <property type="entry name" value="HAD_sf"/>
</dbReference>
<dbReference type="AlphaFoldDB" id="A0A8C7E5J8"/>
<dbReference type="OrthoDB" id="9908527at2759"/>